<dbReference type="PANTHER" id="PTHR36832:SF1">
    <property type="entry name" value="SLR1174 PROTEIN"/>
    <property type="match status" value="1"/>
</dbReference>
<dbReference type="Proteomes" id="UP000261080">
    <property type="component" value="Unassembled WGS sequence"/>
</dbReference>
<feature type="transmembrane region" description="Helical" evidence="1">
    <location>
        <begin position="146"/>
        <end position="170"/>
    </location>
</feature>
<reference evidence="2 3" key="1">
    <citation type="submission" date="2018-08" db="EMBL/GenBank/DDBJ databases">
        <title>A genome reference for cultivated species of the human gut microbiota.</title>
        <authorList>
            <person name="Zou Y."/>
            <person name="Xue W."/>
            <person name="Luo G."/>
        </authorList>
    </citation>
    <scope>NUCLEOTIDE SEQUENCE [LARGE SCALE GENOMIC DNA]</scope>
    <source>
        <strain evidence="2 3">AF37-2AT</strain>
    </source>
</reference>
<dbReference type="EMBL" id="QVLX01000008">
    <property type="protein sequence ID" value="RGE85375.1"/>
    <property type="molecule type" value="Genomic_DNA"/>
</dbReference>
<evidence type="ECO:0008006" key="4">
    <source>
        <dbReference type="Google" id="ProtNLM"/>
    </source>
</evidence>
<keyword evidence="1" id="KW-1133">Transmembrane helix</keyword>
<proteinExistence type="predicted"/>
<dbReference type="OrthoDB" id="8582979at2"/>
<accession>A0A3E3JZK3</accession>
<dbReference type="RefSeq" id="WP_117493734.1">
    <property type="nucleotide sequence ID" value="NZ_CAUWLM010000004.1"/>
</dbReference>
<sequence length="268" mass="30195">MEKYLAFSKLTLSSKAIYRKAVLFDIFGIALSILLYFFLWSKVYAGHDTIADFSYYEMVFYIIISQTLASQFYGSSGINNTLSEWIYEGNISIEILRPVSLIANLFARKLGDVKFFLMTKAGPIIIIVMFGFYGLRKVDMPGIINISFSVLCLVISLIIVFFFECMVGFISFFTMNSHGISIVKNALMLLMSGSAIPYFILGNRIGLWLNLLPFSGTISIPIQILLGKYSVILSLRYICVQLLWSLVFGVITLLSYQKVIKRVVVQGG</sequence>
<keyword evidence="1" id="KW-0472">Membrane</keyword>
<feature type="transmembrane region" description="Helical" evidence="1">
    <location>
        <begin position="207"/>
        <end position="226"/>
    </location>
</feature>
<protein>
    <recommendedName>
        <fullName evidence="4">ABC transporter permease</fullName>
    </recommendedName>
</protein>
<evidence type="ECO:0000313" key="2">
    <source>
        <dbReference type="EMBL" id="RGE85375.1"/>
    </source>
</evidence>
<gene>
    <name evidence="2" type="ORF">DW016_12705</name>
</gene>
<organism evidence="2 3">
    <name type="scientific">Sellimonas intestinalis</name>
    <dbReference type="NCBI Taxonomy" id="1653434"/>
    <lineage>
        <taxon>Bacteria</taxon>
        <taxon>Bacillati</taxon>
        <taxon>Bacillota</taxon>
        <taxon>Clostridia</taxon>
        <taxon>Lachnospirales</taxon>
        <taxon>Lachnospiraceae</taxon>
        <taxon>Sellimonas</taxon>
    </lineage>
</organism>
<feature type="transmembrane region" description="Helical" evidence="1">
    <location>
        <begin position="21"/>
        <end position="41"/>
    </location>
</feature>
<feature type="transmembrane region" description="Helical" evidence="1">
    <location>
        <begin position="182"/>
        <end position="201"/>
    </location>
</feature>
<dbReference type="AlphaFoldDB" id="A0A3E3JZK3"/>
<keyword evidence="1" id="KW-0812">Transmembrane</keyword>
<keyword evidence="3" id="KW-1185">Reference proteome</keyword>
<dbReference type="Pfam" id="PF06182">
    <property type="entry name" value="ABC2_membrane_6"/>
    <property type="match status" value="1"/>
</dbReference>
<dbReference type="PANTHER" id="PTHR36832">
    <property type="entry name" value="SLR1174 PROTEIN-RELATED"/>
    <property type="match status" value="1"/>
</dbReference>
<feature type="transmembrane region" description="Helical" evidence="1">
    <location>
        <begin position="238"/>
        <end position="256"/>
    </location>
</feature>
<evidence type="ECO:0000256" key="1">
    <source>
        <dbReference type="SAM" id="Phobius"/>
    </source>
</evidence>
<comment type="caution">
    <text evidence="2">The sequence shown here is derived from an EMBL/GenBank/DDBJ whole genome shotgun (WGS) entry which is preliminary data.</text>
</comment>
<evidence type="ECO:0000313" key="3">
    <source>
        <dbReference type="Proteomes" id="UP000261080"/>
    </source>
</evidence>
<dbReference type="InterPro" id="IPR010390">
    <property type="entry name" value="ABC-2_transporter-like"/>
</dbReference>
<feature type="transmembrane region" description="Helical" evidence="1">
    <location>
        <begin position="115"/>
        <end position="134"/>
    </location>
</feature>
<name>A0A3E3JZK3_9FIRM</name>